<dbReference type="GeneID" id="97609084"/>
<comment type="function">
    <text evidence="3">Pyruvate carboxylase catalyzes a 2-step reaction, involving the ATP-dependent carboxylation of the covalently attached biotin in the first step and the transfer of the carboxyl group to pyruvate in the second.</text>
</comment>
<organism evidence="20 21">
    <name type="scientific">Methanospirillum stamsii</name>
    <dbReference type="NCBI Taxonomy" id="1277351"/>
    <lineage>
        <taxon>Archaea</taxon>
        <taxon>Methanobacteriati</taxon>
        <taxon>Methanobacteriota</taxon>
        <taxon>Stenosarchaea group</taxon>
        <taxon>Methanomicrobia</taxon>
        <taxon>Methanomicrobiales</taxon>
        <taxon>Methanospirillaceae</taxon>
        <taxon>Methanospirillum</taxon>
    </lineage>
</organism>
<comment type="caution">
    <text evidence="20">The sequence shown here is derived from an EMBL/GenBank/DDBJ whole genome shotgun (WGS) entry which is preliminary data.</text>
</comment>
<dbReference type="InterPro" id="IPR016185">
    <property type="entry name" value="PreATP-grasp_dom_sf"/>
</dbReference>
<dbReference type="PROSITE" id="PS50975">
    <property type="entry name" value="ATP_GRASP"/>
    <property type="match status" value="1"/>
</dbReference>
<evidence type="ECO:0000256" key="9">
    <source>
        <dbReference type="ARBA" id="ARBA00022840"/>
    </source>
</evidence>
<dbReference type="RefSeq" id="WP_109941331.1">
    <property type="nucleotide sequence ID" value="NZ_CP176366.1"/>
</dbReference>
<dbReference type="InterPro" id="IPR011761">
    <property type="entry name" value="ATP-grasp"/>
</dbReference>
<dbReference type="InterPro" id="IPR011054">
    <property type="entry name" value="Rudment_hybrid_motif"/>
</dbReference>
<dbReference type="FunFam" id="3.30.470.20:FF:000028">
    <property type="entry name" value="Methylcrotonoyl-CoA carboxylase subunit alpha, mitochondrial"/>
    <property type="match status" value="1"/>
</dbReference>
<evidence type="ECO:0000256" key="2">
    <source>
        <dbReference type="ARBA" id="ARBA00001941"/>
    </source>
</evidence>
<dbReference type="InterPro" id="IPR005481">
    <property type="entry name" value="BC-like_N"/>
</dbReference>
<dbReference type="InterPro" id="IPR004549">
    <property type="entry name" value="Acetyl_CoA_COase_biotin_COase"/>
</dbReference>
<keyword evidence="7" id="KW-0436">Ligase</keyword>
<evidence type="ECO:0000259" key="19">
    <source>
        <dbReference type="PROSITE" id="PS50979"/>
    </source>
</evidence>
<feature type="domain" description="Biotin carboxylation" evidence="19">
    <location>
        <begin position="3"/>
        <end position="447"/>
    </location>
</feature>
<reference evidence="20 21" key="1">
    <citation type="submission" date="2018-05" db="EMBL/GenBank/DDBJ databases">
        <title>Draft genome of Methanospirillum stamsii Pt1.</title>
        <authorList>
            <person name="Dueholm M.S."/>
            <person name="Nielsen P.H."/>
            <person name="Bakmann L.F."/>
            <person name="Otzen D.E."/>
        </authorList>
    </citation>
    <scope>NUCLEOTIDE SEQUENCE [LARGE SCALE GENOMIC DNA]</scope>
    <source>
        <strain evidence="20 21">Pt1</strain>
    </source>
</reference>
<dbReference type="EMBL" id="QGMZ01000024">
    <property type="protein sequence ID" value="PWR72947.1"/>
    <property type="molecule type" value="Genomic_DNA"/>
</dbReference>
<evidence type="ECO:0000256" key="15">
    <source>
        <dbReference type="ARBA" id="ARBA00073540"/>
    </source>
</evidence>
<dbReference type="InterPro" id="IPR050856">
    <property type="entry name" value="Biotin_carboxylase_complex"/>
</dbReference>
<dbReference type="SUPFAM" id="SSF52440">
    <property type="entry name" value="PreATP-grasp domain"/>
    <property type="match status" value="1"/>
</dbReference>
<evidence type="ECO:0000256" key="6">
    <source>
        <dbReference type="ARBA" id="ARBA00022432"/>
    </source>
</evidence>
<dbReference type="GO" id="GO:0004736">
    <property type="term" value="F:pyruvate carboxylase activity"/>
    <property type="evidence" value="ECO:0007669"/>
    <property type="project" value="UniProtKB-EC"/>
</dbReference>
<keyword evidence="6" id="KW-0312">Gluconeogenesis</keyword>
<name>A0A2V2N9G4_9EURY</name>
<evidence type="ECO:0000256" key="16">
    <source>
        <dbReference type="ARBA" id="ARBA00079226"/>
    </source>
</evidence>
<feature type="domain" description="ATP-grasp" evidence="18">
    <location>
        <begin position="122"/>
        <end position="318"/>
    </location>
</feature>
<dbReference type="NCBIfam" id="NF006406">
    <property type="entry name" value="PRK08654.1"/>
    <property type="match status" value="1"/>
</dbReference>
<dbReference type="GO" id="GO:0046872">
    <property type="term" value="F:metal ion binding"/>
    <property type="evidence" value="ECO:0007669"/>
    <property type="project" value="InterPro"/>
</dbReference>
<dbReference type="InterPro" id="IPR005482">
    <property type="entry name" value="Biotin_COase_C"/>
</dbReference>
<keyword evidence="10" id="KW-0460">Magnesium</keyword>
<comment type="pathway">
    <text evidence="4">Carbohydrate biosynthesis; gluconeogenesis.</text>
</comment>
<evidence type="ECO:0000256" key="1">
    <source>
        <dbReference type="ARBA" id="ARBA00001936"/>
    </source>
</evidence>
<dbReference type="PROSITE" id="PS00866">
    <property type="entry name" value="CPSASE_1"/>
    <property type="match status" value="1"/>
</dbReference>
<evidence type="ECO:0000256" key="5">
    <source>
        <dbReference type="ARBA" id="ARBA00013057"/>
    </source>
</evidence>
<dbReference type="AlphaFoldDB" id="A0A2V2N9G4"/>
<proteinExistence type="predicted"/>
<comment type="subunit">
    <text evidence="14">Heterooctamer of four A and four B subunits.</text>
</comment>
<dbReference type="Pfam" id="PF02786">
    <property type="entry name" value="CPSase_L_D2"/>
    <property type="match status" value="1"/>
</dbReference>
<evidence type="ECO:0000256" key="14">
    <source>
        <dbReference type="ARBA" id="ARBA00064342"/>
    </source>
</evidence>
<comment type="catalytic activity">
    <reaction evidence="13">
        <text>hydrogencarbonate + pyruvate + ATP = oxaloacetate + ADP + phosphate + H(+)</text>
        <dbReference type="Rhea" id="RHEA:20844"/>
        <dbReference type="ChEBI" id="CHEBI:15361"/>
        <dbReference type="ChEBI" id="CHEBI:15378"/>
        <dbReference type="ChEBI" id="CHEBI:16452"/>
        <dbReference type="ChEBI" id="CHEBI:17544"/>
        <dbReference type="ChEBI" id="CHEBI:30616"/>
        <dbReference type="ChEBI" id="CHEBI:43474"/>
        <dbReference type="ChEBI" id="CHEBI:456216"/>
        <dbReference type="EC" id="6.4.1.1"/>
    </reaction>
</comment>
<dbReference type="PANTHER" id="PTHR18866:SF33">
    <property type="entry name" value="METHYLCROTONOYL-COA CARBOXYLASE SUBUNIT ALPHA, MITOCHONDRIAL-RELATED"/>
    <property type="match status" value="1"/>
</dbReference>
<dbReference type="InterPro" id="IPR011764">
    <property type="entry name" value="Biotin_carboxylation_dom"/>
</dbReference>
<dbReference type="GO" id="GO:0006094">
    <property type="term" value="P:gluconeogenesis"/>
    <property type="evidence" value="ECO:0007669"/>
    <property type="project" value="UniProtKB-KW"/>
</dbReference>
<evidence type="ECO:0000313" key="21">
    <source>
        <dbReference type="Proteomes" id="UP000245934"/>
    </source>
</evidence>
<sequence>MKYFEKILIANRGEIAIRVMRACRELGIDTVAIYSEADKDSLFVHYADEAFPVGPAPPSKSYLNKERIVSVAKKAGAEAIHPGYGFLAENAEFAKLCSEEGVTFIGPKSRTIAAMGSKIQSKQTMKNAGVPVLPGTEGGIDDMEAAAKIADQIGYPVIVKASAGGGGIGMQIVNCPSEIESAVEGAMRIAESAFGDRTVFIEKYLQKPRHVEVQIFCDEHKNRLHMYERECSIQRRHQKLIEEAPCPVMTPELREKMTDSALRVAEAVDYVNAGTVEFLYDSGNYYFMEMNTRLQVEHTVTELVTGIDIVKEQIITASGDPLEYGQEDITLRGHAIECRINAEDPLNNFAADPGKITRYRSPGGPGIRLDSGIHAGYTIPPFYDSMIAKLCAWGMSREYAISRMRRAIYEYVILGVKTTLPLHHAVIHNPEFIAGNTHTHFLQEEHISKTLKRYIQEEETRMTQLATPLKSDKKVAAIAAGLVAVIEKNRQN</sequence>
<evidence type="ECO:0000256" key="3">
    <source>
        <dbReference type="ARBA" id="ARBA00002380"/>
    </source>
</evidence>
<evidence type="ECO:0000256" key="12">
    <source>
        <dbReference type="ARBA" id="ARBA00023317"/>
    </source>
</evidence>
<evidence type="ECO:0000313" key="20">
    <source>
        <dbReference type="EMBL" id="PWR72947.1"/>
    </source>
</evidence>
<evidence type="ECO:0000256" key="8">
    <source>
        <dbReference type="ARBA" id="ARBA00022741"/>
    </source>
</evidence>
<dbReference type="FunFam" id="3.40.50.20:FF:000010">
    <property type="entry name" value="Propionyl-CoA carboxylase subunit alpha"/>
    <property type="match status" value="1"/>
</dbReference>
<dbReference type="PROSITE" id="PS00867">
    <property type="entry name" value="CPSASE_2"/>
    <property type="match status" value="1"/>
</dbReference>
<dbReference type="InterPro" id="IPR005479">
    <property type="entry name" value="CPAse_ATP-bd"/>
</dbReference>
<dbReference type="SUPFAM" id="SSF51246">
    <property type="entry name" value="Rudiment single hybrid motif"/>
    <property type="match status" value="1"/>
</dbReference>
<comment type="cofactor">
    <cofactor evidence="1">
        <name>Mn(2+)</name>
        <dbReference type="ChEBI" id="CHEBI:29035"/>
    </cofactor>
</comment>
<dbReference type="SUPFAM" id="SSF56059">
    <property type="entry name" value="Glutathione synthetase ATP-binding domain-like"/>
    <property type="match status" value="1"/>
</dbReference>
<evidence type="ECO:0000256" key="10">
    <source>
        <dbReference type="ARBA" id="ARBA00022842"/>
    </source>
</evidence>
<evidence type="ECO:0000256" key="4">
    <source>
        <dbReference type="ARBA" id="ARBA00004742"/>
    </source>
</evidence>
<keyword evidence="9 17" id="KW-0067">ATP-binding</keyword>
<dbReference type="Pfam" id="PF02785">
    <property type="entry name" value="Biotin_carb_C"/>
    <property type="match status" value="1"/>
</dbReference>
<dbReference type="PANTHER" id="PTHR18866">
    <property type="entry name" value="CARBOXYLASE:PYRUVATE/ACETYL-COA/PROPIONYL-COA CARBOXYLASE"/>
    <property type="match status" value="1"/>
</dbReference>
<dbReference type="NCBIfam" id="NF006367">
    <property type="entry name" value="PRK08591.1"/>
    <property type="match status" value="1"/>
</dbReference>
<dbReference type="OrthoDB" id="31083at2157"/>
<keyword evidence="11" id="KW-0092">Biotin</keyword>
<evidence type="ECO:0000256" key="13">
    <source>
        <dbReference type="ARBA" id="ARBA00049382"/>
    </source>
</evidence>
<evidence type="ECO:0000256" key="17">
    <source>
        <dbReference type="PROSITE-ProRule" id="PRU00409"/>
    </source>
</evidence>
<dbReference type="SMART" id="SM00878">
    <property type="entry name" value="Biotin_carb_C"/>
    <property type="match status" value="1"/>
</dbReference>
<dbReference type="Gene3D" id="3.30.470.20">
    <property type="entry name" value="ATP-grasp fold, B domain"/>
    <property type="match status" value="1"/>
</dbReference>
<dbReference type="Pfam" id="PF00289">
    <property type="entry name" value="Biotin_carb_N"/>
    <property type="match status" value="1"/>
</dbReference>
<gene>
    <name evidence="20" type="primary">accC</name>
    <name evidence="20" type="ORF">DLD82_11815</name>
</gene>
<dbReference type="GO" id="GO:0005524">
    <property type="term" value="F:ATP binding"/>
    <property type="evidence" value="ECO:0007669"/>
    <property type="project" value="UniProtKB-UniRule"/>
</dbReference>
<keyword evidence="8 17" id="KW-0547">Nucleotide-binding</keyword>
<keyword evidence="12" id="KW-0670">Pyruvate</keyword>
<evidence type="ECO:0000256" key="11">
    <source>
        <dbReference type="ARBA" id="ARBA00023267"/>
    </source>
</evidence>
<keyword evidence="21" id="KW-1185">Reference proteome</keyword>
<evidence type="ECO:0000259" key="18">
    <source>
        <dbReference type="PROSITE" id="PS50975"/>
    </source>
</evidence>
<dbReference type="NCBIfam" id="TIGR00514">
    <property type="entry name" value="accC"/>
    <property type="match status" value="1"/>
</dbReference>
<dbReference type="EC" id="6.4.1.1" evidence="5"/>
<evidence type="ECO:0000256" key="7">
    <source>
        <dbReference type="ARBA" id="ARBA00022598"/>
    </source>
</evidence>
<accession>A0A2V2N9G4</accession>
<dbReference type="PROSITE" id="PS50979">
    <property type="entry name" value="BC"/>
    <property type="match status" value="1"/>
</dbReference>
<comment type="cofactor">
    <cofactor evidence="2">
        <name>Co(2+)</name>
        <dbReference type="ChEBI" id="CHEBI:48828"/>
    </cofactor>
</comment>
<protein>
    <recommendedName>
        <fullName evidence="15">Pyruvate carboxylase subunit A</fullName>
        <ecNumber evidence="5">6.4.1.1</ecNumber>
    </recommendedName>
    <alternativeName>
        <fullName evidence="16">Pyruvic carboxylase A</fullName>
    </alternativeName>
</protein>
<dbReference type="Proteomes" id="UP000245934">
    <property type="component" value="Unassembled WGS sequence"/>
</dbReference>